<evidence type="ECO:0000259" key="5">
    <source>
        <dbReference type="PROSITE" id="PS50977"/>
    </source>
</evidence>
<evidence type="ECO:0000313" key="6">
    <source>
        <dbReference type="EMBL" id="KUJ80992.1"/>
    </source>
</evidence>
<dbReference type="EMBL" id="LQBP01000002">
    <property type="protein sequence ID" value="KUJ80992.1"/>
    <property type="molecule type" value="Genomic_DNA"/>
</dbReference>
<dbReference type="GO" id="GO:0003677">
    <property type="term" value="F:DNA binding"/>
    <property type="evidence" value="ECO:0007669"/>
    <property type="project" value="UniProtKB-UniRule"/>
</dbReference>
<reference evidence="7" key="1">
    <citation type="submission" date="2015-12" db="EMBL/GenBank/DDBJ databases">
        <authorList>
            <person name="Zhang G."/>
            <person name="Stingl U."/>
        </authorList>
    </citation>
    <scope>NUCLEOTIDE SEQUENCE [LARGE SCALE GENOMIC DNA]</scope>
    <source>
        <strain evidence="7">ZGT108</strain>
    </source>
</reference>
<keyword evidence="3" id="KW-0804">Transcription</keyword>
<accession>A0A0X3TZB0</accession>
<keyword evidence="1" id="KW-0805">Transcription regulation</keyword>
<evidence type="ECO:0000256" key="2">
    <source>
        <dbReference type="ARBA" id="ARBA00023125"/>
    </source>
</evidence>
<feature type="DNA-binding region" description="H-T-H motif" evidence="4">
    <location>
        <begin position="28"/>
        <end position="47"/>
    </location>
</feature>
<organism evidence="6 7">
    <name type="scientific">Ruegeria profundi</name>
    <dbReference type="NCBI Taxonomy" id="1685378"/>
    <lineage>
        <taxon>Bacteria</taxon>
        <taxon>Pseudomonadati</taxon>
        <taxon>Pseudomonadota</taxon>
        <taxon>Alphaproteobacteria</taxon>
        <taxon>Rhodobacterales</taxon>
        <taxon>Roseobacteraceae</taxon>
        <taxon>Ruegeria</taxon>
    </lineage>
</organism>
<keyword evidence="7" id="KW-1185">Reference proteome</keyword>
<dbReference type="Pfam" id="PF21993">
    <property type="entry name" value="TetR_C_13_2"/>
    <property type="match status" value="1"/>
</dbReference>
<evidence type="ECO:0000256" key="3">
    <source>
        <dbReference type="ARBA" id="ARBA00023163"/>
    </source>
</evidence>
<feature type="domain" description="HTH tetR-type" evidence="5">
    <location>
        <begin position="5"/>
        <end position="65"/>
    </location>
</feature>
<dbReference type="Gene3D" id="1.10.357.10">
    <property type="entry name" value="Tetracycline Repressor, domain 2"/>
    <property type="match status" value="1"/>
</dbReference>
<dbReference type="PROSITE" id="PS50977">
    <property type="entry name" value="HTH_TETR_2"/>
    <property type="match status" value="1"/>
</dbReference>
<dbReference type="STRING" id="1685378.AVO44_03700"/>
<dbReference type="InterPro" id="IPR054156">
    <property type="entry name" value="YxaF_TetR_C"/>
</dbReference>
<keyword evidence="2 4" id="KW-0238">DNA-binding</keyword>
<proteinExistence type="predicted"/>
<dbReference type="OrthoDB" id="9779746at2"/>
<dbReference type="InterPro" id="IPR036271">
    <property type="entry name" value="Tet_transcr_reg_TetR-rel_C_sf"/>
</dbReference>
<comment type="caution">
    <text evidence="6">The sequence shown here is derived from an EMBL/GenBank/DDBJ whole genome shotgun (WGS) entry which is preliminary data.</text>
</comment>
<dbReference type="PANTHER" id="PTHR47506:SF1">
    <property type="entry name" value="HTH-TYPE TRANSCRIPTIONAL REGULATOR YJDC"/>
    <property type="match status" value="1"/>
</dbReference>
<dbReference type="SUPFAM" id="SSF48498">
    <property type="entry name" value="Tetracyclin repressor-like, C-terminal domain"/>
    <property type="match status" value="1"/>
</dbReference>
<dbReference type="Proteomes" id="UP000053690">
    <property type="component" value="Unassembled WGS sequence"/>
</dbReference>
<dbReference type="PANTHER" id="PTHR47506">
    <property type="entry name" value="TRANSCRIPTIONAL REGULATORY PROTEIN"/>
    <property type="match status" value="1"/>
</dbReference>
<dbReference type="InterPro" id="IPR001647">
    <property type="entry name" value="HTH_TetR"/>
</dbReference>
<name>A0A0X3TZB0_9RHOB</name>
<evidence type="ECO:0000313" key="7">
    <source>
        <dbReference type="Proteomes" id="UP000053690"/>
    </source>
</evidence>
<protein>
    <submittedName>
        <fullName evidence="6">TetR family transcriptional regulator</fullName>
    </submittedName>
</protein>
<dbReference type="AlphaFoldDB" id="A0A0X3TZB0"/>
<evidence type="ECO:0000256" key="4">
    <source>
        <dbReference type="PROSITE-ProRule" id="PRU00335"/>
    </source>
</evidence>
<dbReference type="Pfam" id="PF00440">
    <property type="entry name" value="TetR_N"/>
    <property type="match status" value="1"/>
</dbReference>
<dbReference type="InterPro" id="IPR009057">
    <property type="entry name" value="Homeodomain-like_sf"/>
</dbReference>
<evidence type="ECO:0000256" key="1">
    <source>
        <dbReference type="ARBA" id="ARBA00023015"/>
    </source>
</evidence>
<dbReference type="SUPFAM" id="SSF46689">
    <property type="entry name" value="Homeodomain-like"/>
    <property type="match status" value="1"/>
</dbReference>
<dbReference type="RefSeq" id="WP_068332789.1">
    <property type="nucleotide sequence ID" value="NZ_LQBP01000002.1"/>
</dbReference>
<sequence length="186" mass="20445">MTRTVAERDDVIPVLAEVFRHHGYEGASIGIISARTGLGRSSLYHFFPGGKKEMATAVLTHVSQWFETNVFTILDSLPPPAAINKMLDAVTAYFEGGNRICLVGAFALDATRDQFTDAVRSYFNRWISSLAACLERLQPTVSDALFQARRIVATIQGGIILARATEHPETFHSLIDDLRIKPGANP</sequence>
<gene>
    <name evidence="6" type="ORF">AVO44_03700</name>
</gene>